<evidence type="ECO:0000313" key="1">
    <source>
        <dbReference type="EMBL" id="MPN45130.1"/>
    </source>
</evidence>
<gene>
    <name evidence="1" type="ORF">SDC9_192697</name>
</gene>
<reference evidence="1" key="1">
    <citation type="submission" date="2019-08" db="EMBL/GenBank/DDBJ databases">
        <authorList>
            <person name="Kucharzyk K."/>
            <person name="Murdoch R.W."/>
            <person name="Higgins S."/>
            <person name="Loffler F."/>
        </authorList>
    </citation>
    <scope>NUCLEOTIDE SEQUENCE</scope>
</reference>
<comment type="caution">
    <text evidence="1">The sequence shown here is derived from an EMBL/GenBank/DDBJ whole genome shotgun (WGS) entry which is preliminary data.</text>
</comment>
<sequence length="53" mass="6013">MFRIIFGPVRLLIKQWALSRGGFDLREKGEHLLDALRILLSTNPAGQPREPGK</sequence>
<organism evidence="1">
    <name type="scientific">bioreactor metagenome</name>
    <dbReference type="NCBI Taxonomy" id="1076179"/>
    <lineage>
        <taxon>unclassified sequences</taxon>
        <taxon>metagenomes</taxon>
        <taxon>ecological metagenomes</taxon>
    </lineage>
</organism>
<protein>
    <submittedName>
        <fullName evidence="1">Uncharacterized protein</fullName>
    </submittedName>
</protein>
<accession>A0A645I1U8</accession>
<proteinExistence type="predicted"/>
<dbReference type="EMBL" id="VSSQ01104769">
    <property type="protein sequence ID" value="MPN45130.1"/>
    <property type="molecule type" value="Genomic_DNA"/>
</dbReference>
<dbReference type="AlphaFoldDB" id="A0A645I1U8"/>
<name>A0A645I1U8_9ZZZZ</name>